<dbReference type="RefSeq" id="WP_090629028.1">
    <property type="nucleotide sequence ID" value="NZ_FOQO01000009.1"/>
</dbReference>
<dbReference type="SMART" id="SM00448">
    <property type="entry name" value="REC"/>
    <property type="match status" value="1"/>
</dbReference>
<dbReference type="SUPFAM" id="SSF52172">
    <property type="entry name" value="CheY-like"/>
    <property type="match status" value="1"/>
</dbReference>
<keyword evidence="1 3" id="KW-0597">Phosphoprotein</keyword>
<dbReference type="InterPro" id="IPR051015">
    <property type="entry name" value="EvgA-like"/>
</dbReference>
<dbReference type="SUPFAM" id="SSF46894">
    <property type="entry name" value="C-terminal effector domain of the bipartite response regulators"/>
    <property type="match status" value="1"/>
</dbReference>
<dbReference type="GO" id="GO:0003677">
    <property type="term" value="F:DNA binding"/>
    <property type="evidence" value="ECO:0007669"/>
    <property type="project" value="UniProtKB-KW"/>
</dbReference>
<dbReference type="Gene3D" id="3.40.50.2300">
    <property type="match status" value="1"/>
</dbReference>
<feature type="domain" description="Response regulatory" evidence="5">
    <location>
        <begin position="3"/>
        <end position="119"/>
    </location>
</feature>
<organism evidence="6 7">
    <name type="scientific">Parapedobacter indicus</name>
    <dbReference type="NCBI Taxonomy" id="1477437"/>
    <lineage>
        <taxon>Bacteria</taxon>
        <taxon>Pseudomonadati</taxon>
        <taxon>Bacteroidota</taxon>
        <taxon>Sphingobacteriia</taxon>
        <taxon>Sphingobacteriales</taxon>
        <taxon>Sphingobacteriaceae</taxon>
        <taxon>Parapedobacter</taxon>
    </lineage>
</organism>
<name>A0A1I3QSR7_9SPHI</name>
<evidence type="ECO:0000313" key="7">
    <source>
        <dbReference type="Proteomes" id="UP000198670"/>
    </source>
</evidence>
<evidence type="ECO:0000259" key="4">
    <source>
        <dbReference type="PROSITE" id="PS50043"/>
    </source>
</evidence>
<dbReference type="InterPro" id="IPR016032">
    <property type="entry name" value="Sig_transdc_resp-reg_C-effctor"/>
</dbReference>
<keyword evidence="2" id="KW-0238">DNA-binding</keyword>
<protein>
    <submittedName>
        <fullName evidence="6">Two component transcriptional regulator, LuxR family</fullName>
    </submittedName>
</protein>
<evidence type="ECO:0000259" key="5">
    <source>
        <dbReference type="PROSITE" id="PS50110"/>
    </source>
</evidence>
<dbReference type="STRING" id="1477437.SAMN05444682_10989"/>
<dbReference type="PROSITE" id="PS50110">
    <property type="entry name" value="RESPONSE_REGULATORY"/>
    <property type="match status" value="1"/>
</dbReference>
<sequence length="208" mass="23575">MITIAIADDHKLMSEGIASILQSDPDFSVTKICTNGKELVEYLKNHVVDLVLIDLNMPVLNGPDTIRILRNNCIPVKIVVLSMYADETIYAKCRELDINGYLHKDSDAQHLIDTIKVISAGENRYDYDHPTKSSSTDNSLFEDKFVNKFKLSQRELEIIQLVRNGHTNQEIADILFLSIHTVMTHRKNILHKLGVRNTAEMLTLISSN</sequence>
<dbReference type="EMBL" id="FOQO01000009">
    <property type="protein sequence ID" value="SFJ36502.1"/>
    <property type="molecule type" value="Genomic_DNA"/>
</dbReference>
<dbReference type="PANTHER" id="PTHR45566:SF2">
    <property type="entry name" value="NARL SUBFAMILY"/>
    <property type="match status" value="1"/>
</dbReference>
<dbReference type="AlphaFoldDB" id="A0A1I3QSR7"/>
<dbReference type="GO" id="GO:0000160">
    <property type="term" value="P:phosphorelay signal transduction system"/>
    <property type="evidence" value="ECO:0007669"/>
    <property type="project" value="InterPro"/>
</dbReference>
<dbReference type="PANTHER" id="PTHR45566">
    <property type="entry name" value="HTH-TYPE TRANSCRIPTIONAL REGULATOR YHJB-RELATED"/>
    <property type="match status" value="1"/>
</dbReference>
<dbReference type="InterPro" id="IPR011006">
    <property type="entry name" value="CheY-like_superfamily"/>
</dbReference>
<dbReference type="GO" id="GO:0006355">
    <property type="term" value="P:regulation of DNA-templated transcription"/>
    <property type="evidence" value="ECO:0007669"/>
    <property type="project" value="InterPro"/>
</dbReference>
<evidence type="ECO:0000313" key="6">
    <source>
        <dbReference type="EMBL" id="SFJ36502.1"/>
    </source>
</evidence>
<dbReference type="InterPro" id="IPR001789">
    <property type="entry name" value="Sig_transdc_resp-reg_receiver"/>
</dbReference>
<dbReference type="Pfam" id="PF00196">
    <property type="entry name" value="GerE"/>
    <property type="match status" value="1"/>
</dbReference>
<feature type="modified residue" description="4-aspartylphosphate" evidence="3">
    <location>
        <position position="54"/>
    </location>
</feature>
<dbReference type="Proteomes" id="UP000198670">
    <property type="component" value="Unassembled WGS sequence"/>
</dbReference>
<dbReference type="Gene3D" id="1.10.10.10">
    <property type="entry name" value="Winged helix-like DNA-binding domain superfamily/Winged helix DNA-binding domain"/>
    <property type="match status" value="1"/>
</dbReference>
<dbReference type="Pfam" id="PF00072">
    <property type="entry name" value="Response_reg"/>
    <property type="match status" value="1"/>
</dbReference>
<dbReference type="InterPro" id="IPR000792">
    <property type="entry name" value="Tscrpt_reg_LuxR_C"/>
</dbReference>
<accession>A0A1I3QSR7</accession>
<dbReference type="OrthoDB" id="1646880at2"/>
<dbReference type="PROSITE" id="PS00622">
    <property type="entry name" value="HTH_LUXR_1"/>
    <property type="match status" value="1"/>
</dbReference>
<dbReference type="PRINTS" id="PR00038">
    <property type="entry name" value="HTHLUXR"/>
</dbReference>
<dbReference type="CDD" id="cd17535">
    <property type="entry name" value="REC_NarL-like"/>
    <property type="match status" value="1"/>
</dbReference>
<dbReference type="SMART" id="SM00421">
    <property type="entry name" value="HTH_LUXR"/>
    <property type="match status" value="1"/>
</dbReference>
<evidence type="ECO:0000256" key="2">
    <source>
        <dbReference type="ARBA" id="ARBA00023125"/>
    </source>
</evidence>
<gene>
    <name evidence="6" type="ORF">SAMN05444682_10989</name>
</gene>
<keyword evidence="7" id="KW-1185">Reference proteome</keyword>
<dbReference type="PROSITE" id="PS50043">
    <property type="entry name" value="HTH_LUXR_2"/>
    <property type="match status" value="1"/>
</dbReference>
<proteinExistence type="predicted"/>
<dbReference type="InterPro" id="IPR058245">
    <property type="entry name" value="NreC/VraR/RcsB-like_REC"/>
</dbReference>
<evidence type="ECO:0000256" key="1">
    <source>
        <dbReference type="ARBA" id="ARBA00022553"/>
    </source>
</evidence>
<dbReference type="CDD" id="cd06170">
    <property type="entry name" value="LuxR_C_like"/>
    <property type="match status" value="1"/>
</dbReference>
<dbReference type="InterPro" id="IPR036388">
    <property type="entry name" value="WH-like_DNA-bd_sf"/>
</dbReference>
<evidence type="ECO:0000256" key="3">
    <source>
        <dbReference type="PROSITE-ProRule" id="PRU00169"/>
    </source>
</evidence>
<feature type="domain" description="HTH luxR-type" evidence="4">
    <location>
        <begin position="144"/>
        <end position="208"/>
    </location>
</feature>
<reference evidence="6 7" key="1">
    <citation type="submission" date="2016-10" db="EMBL/GenBank/DDBJ databases">
        <authorList>
            <person name="de Groot N.N."/>
        </authorList>
    </citation>
    <scope>NUCLEOTIDE SEQUENCE [LARGE SCALE GENOMIC DNA]</scope>
    <source>
        <strain evidence="6 7">RK1</strain>
    </source>
</reference>